<protein>
    <submittedName>
        <fullName evidence="2">Uncharacterized protein</fullName>
    </submittedName>
</protein>
<dbReference type="AlphaFoldDB" id="A0A2S5B335"/>
<feature type="compositionally biased region" description="Low complexity" evidence="1">
    <location>
        <begin position="25"/>
        <end position="49"/>
    </location>
</feature>
<feature type="region of interest" description="Disordered" evidence="1">
    <location>
        <begin position="221"/>
        <end position="288"/>
    </location>
</feature>
<dbReference type="EMBL" id="PJQD01000085">
    <property type="protein sequence ID" value="POY71198.1"/>
    <property type="molecule type" value="Genomic_DNA"/>
</dbReference>
<dbReference type="OrthoDB" id="10641418at2759"/>
<gene>
    <name evidence="2" type="ORF">BMF94_5509</name>
</gene>
<organism evidence="2 3">
    <name type="scientific">Rhodotorula taiwanensis</name>
    <dbReference type="NCBI Taxonomy" id="741276"/>
    <lineage>
        <taxon>Eukaryota</taxon>
        <taxon>Fungi</taxon>
        <taxon>Dikarya</taxon>
        <taxon>Basidiomycota</taxon>
        <taxon>Pucciniomycotina</taxon>
        <taxon>Microbotryomycetes</taxon>
        <taxon>Sporidiobolales</taxon>
        <taxon>Sporidiobolaceae</taxon>
        <taxon>Rhodotorula</taxon>
    </lineage>
</organism>
<comment type="caution">
    <text evidence="2">The sequence shown here is derived from an EMBL/GenBank/DDBJ whole genome shotgun (WGS) entry which is preliminary data.</text>
</comment>
<reference evidence="2 3" key="1">
    <citation type="journal article" date="2018" name="Front. Microbiol.">
        <title>Prospects for Fungal Bioremediation of Acidic Radioactive Waste Sites: Characterization and Genome Sequence of Rhodotorula taiwanensis MD1149.</title>
        <authorList>
            <person name="Tkavc R."/>
            <person name="Matrosova V.Y."/>
            <person name="Grichenko O.E."/>
            <person name="Gostincar C."/>
            <person name="Volpe R.P."/>
            <person name="Klimenkova P."/>
            <person name="Gaidamakova E.K."/>
            <person name="Zhou C.E."/>
            <person name="Stewart B.J."/>
            <person name="Lyman M.G."/>
            <person name="Malfatti S.A."/>
            <person name="Rubinfeld B."/>
            <person name="Courtot M."/>
            <person name="Singh J."/>
            <person name="Dalgard C.L."/>
            <person name="Hamilton T."/>
            <person name="Frey K.G."/>
            <person name="Gunde-Cimerman N."/>
            <person name="Dugan L."/>
            <person name="Daly M.J."/>
        </authorList>
    </citation>
    <scope>NUCLEOTIDE SEQUENCE [LARGE SCALE GENOMIC DNA]</scope>
    <source>
        <strain evidence="2 3">MD1149</strain>
    </source>
</reference>
<proteinExistence type="predicted"/>
<name>A0A2S5B335_9BASI</name>
<sequence>MLAPAPVEVAQTPPQPGPSKPRSVPSPTSAETSAESSADSTAPRGAAAARDTRRDHGKKHVAPEKRTQLGKLRCRPPPPPPPAPPPHAAALPFLLARHPRLPLIPPATNNPTNGARTRSPSLSLTPIPDTPPVPDSVVSVDVDEGPTSSDELEARWADLWPAVADQPHLASSDTELVDDSDRQFRPSRNPNNFRVRSFDPDLAMRPFQPWTVTQACMYPMEARPNRQTLPNPYDRGPMRRAEAAQVSNEARLAAERSARKRRRNASPSTADSQARRQRTAKLDASRRAQEDDMLRRLVRFEENLENPAASDSDSDYVLSDDVSQPTVGFLAVARRVLRTNRQERRRGGASK</sequence>
<feature type="compositionally biased region" description="Pro residues" evidence="1">
    <location>
        <begin position="75"/>
        <end position="87"/>
    </location>
</feature>
<feature type="region of interest" description="Disordered" evidence="1">
    <location>
        <begin position="170"/>
        <end position="197"/>
    </location>
</feature>
<dbReference type="Proteomes" id="UP000237144">
    <property type="component" value="Unassembled WGS sequence"/>
</dbReference>
<accession>A0A2S5B335</accession>
<feature type="compositionally biased region" description="Polar residues" evidence="1">
    <location>
        <begin position="107"/>
        <end position="124"/>
    </location>
</feature>
<evidence type="ECO:0000313" key="2">
    <source>
        <dbReference type="EMBL" id="POY71198.1"/>
    </source>
</evidence>
<evidence type="ECO:0000256" key="1">
    <source>
        <dbReference type="SAM" id="MobiDB-lite"/>
    </source>
</evidence>
<keyword evidence="3" id="KW-1185">Reference proteome</keyword>
<feature type="region of interest" description="Disordered" evidence="1">
    <location>
        <begin position="1"/>
        <end position="134"/>
    </location>
</feature>
<evidence type="ECO:0000313" key="3">
    <source>
        <dbReference type="Proteomes" id="UP000237144"/>
    </source>
</evidence>